<evidence type="ECO:0000313" key="1">
    <source>
        <dbReference type="EMBL" id="KAH3807100.1"/>
    </source>
</evidence>
<proteinExistence type="predicted"/>
<comment type="caution">
    <text evidence="1">The sequence shown here is derived from an EMBL/GenBank/DDBJ whole genome shotgun (WGS) entry which is preliminary data.</text>
</comment>
<sequence length="73" mass="8064">MGSNRQLRTALGLDLESVQTAVANTRANRRKRSARTAVRLKFYLLPTGAPPPTTKGQKCTGTIDCCSPYLRVW</sequence>
<dbReference type="Proteomes" id="UP000828390">
    <property type="component" value="Unassembled WGS sequence"/>
</dbReference>
<accession>A0A9D4FY07</accession>
<reference evidence="1" key="1">
    <citation type="journal article" date="2019" name="bioRxiv">
        <title>The Genome of the Zebra Mussel, Dreissena polymorpha: A Resource for Invasive Species Research.</title>
        <authorList>
            <person name="McCartney M.A."/>
            <person name="Auch B."/>
            <person name="Kono T."/>
            <person name="Mallez S."/>
            <person name="Zhang Y."/>
            <person name="Obille A."/>
            <person name="Becker A."/>
            <person name="Abrahante J.E."/>
            <person name="Garbe J."/>
            <person name="Badalamenti J.P."/>
            <person name="Herman A."/>
            <person name="Mangelson H."/>
            <person name="Liachko I."/>
            <person name="Sullivan S."/>
            <person name="Sone E.D."/>
            <person name="Koren S."/>
            <person name="Silverstein K.A.T."/>
            <person name="Beckman K.B."/>
            <person name="Gohl D.M."/>
        </authorList>
    </citation>
    <scope>NUCLEOTIDE SEQUENCE</scope>
    <source>
        <strain evidence="1">Duluth1</strain>
        <tissue evidence="1">Whole animal</tissue>
    </source>
</reference>
<evidence type="ECO:0000313" key="2">
    <source>
        <dbReference type="Proteomes" id="UP000828390"/>
    </source>
</evidence>
<dbReference type="AlphaFoldDB" id="A0A9D4FY07"/>
<gene>
    <name evidence="1" type="ORF">DPMN_135433</name>
</gene>
<reference evidence="1" key="2">
    <citation type="submission" date="2020-11" db="EMBL/GenBank/DDBJ databases">
        <authorList>
            <person name="McCartney M.A."/>
            <person name="Auch B."/>
            <person name="Kono T."/>
            <person name="Mallez S."/>
            <person name="Becker A."/>
            <person name="Gohl D.M."/>
            <person name="Silverstein K.A.T."/>
            <person name="Koren S."/>
            <person name="Bechman K.B."/>
            <person name="Herman A."/>
            <person name="Abrahante J.E."/>
            <person name="Garbe J."/>
        </authorList>
    </citation>
    <scope>NUCLEOTIDE SEQUENCE</scope>
    <source>
        <strain evidence="1">Duluth1</strain>
        <tissue evidence="1">Whole animal</tissue>
    </source>
</reference>
<keyword evidence="2" id="KW-1185">Reference proteome</keyword>
<protein>
    <submittedName>
        <fullName evidence="1">Uncharacterized protein</fullName>
    </submittedName>
</protein>
<dbReference type="EMBL" id="JAIWYP010000006">
    <property type="protein sequence ID" value="KAH3807100.1"/>
    <property type="molecule type" value="Genomic_DNA"/>
</dbReference>
<name>A0A9D4FY07_DREPO</name>
<organism evidence="1 2">
    <name type="scientific">Dreissena polymorpha</name>
    <name type="common">Zebra mussel</name>
    <name type="synonym">Mytilus polymorpha</name>
    <dbReference type="NCBI Taxonomy" id="45954"/>
    <lineage>
        <taxon>Eukaryota</taxon>
        <taxon>Metazoa</taxon>
        <taxon>Spiralia</taxon>
        <taxon>Lophotrochozoa</taxon>
        <taxon>Mollusca</taxon>
        <taxon>Bivalvia</taxon>
        <taxon>Autobranchia</taxon>
        <taxon>Heteroconchia</taxon>
        <taxon>Euheterodonta</taxon>
        <taxon>Imparidentia</taxon>
        <taxon>Neoheterodontei</taxon>
        <taxon>Myida</taxon>
        <taxon>Dreissenoidea</taxon>
        <taxon>Dreissenidae</taxon>
        <taxon>Dreissena</taxon>
    </lineage>
</organism>